<evidence type="ECO:0000256" key="2">
    <source>
        <dbReference type="ARBA" id="ARBA00023004"/>
    </source>
</evidence>
<gene>
    <name evidence="5" type="ORF">H7849_18165</name>
</gene>
<keyword evidence="6" id="KW-1185">Reference proteome</keyword>
<feature type="domain" description="Gamma-butyrobetaine hydroxylase-like N-terminal" evidence="4">
    <location>
        <begin position="40"/>
        <end position="131"/>
    </location>
</feature>
<evidence type="ECO:0000313" key="5">
    <source>
        <dbReference type="EMBL" id="QNI31018.1"/>
    </source>
</evidence>
<evidence type="ECO:0000256" key="3">
    <source>
        <dbReference type="SAM" id="MobiDB-lite"/>
    </source>
</evidence>
<sequence length="143" mass="16075">MSHEGIRFITEEEARRAQAAESELSVEAKTPAKVRVDKTGGTGMEIEWKDGHTSRWTFGWLRDACPCATCHDEREKSGRRPGEAKAKPQTLLPMYQAPPRPESVTPVGRYAISFHWNDGHQSGIYSWDYLRRHCGCAECATAP</sequence>
<dbReference type="InterPro" id="IPR038492">
    <property type="entry name" value="GBBH-like_N_sf"/>
</dbReference>
<reference evidence="5 6" key="1">
    <citation type="submission" date="2020-08" db="EMBL/GenBank/DDBJ databases">
        <title>Edaphobacter telluris sp. nov. and Acidobacterium dinghuensis sp. nov., two acidobacteria isolated from forest soil.</title>
        <authorList>
            <person name="Fu J."/>
            <person name="Qiu L."/>
        </authorList>
    </citation>
    <scope>NUCLEOTIDE SEQUENCE [LARGE SCALE GENOMIC DNA]</scope>
    <source>
        <strain evidence="5">4Y35</strain>
    </source>
</reference>
<organism evidence="5 6">
    <name type="scientific">Alloacidobacterium dinghuense</name>
    <dbReference type="NCBI Taxonomy" id="2763107"/>
    <lineage>
        <taxon>Bacteria</taxon>
        <taxon>Pseudomonadati</taxon>
        <taxon>Acidobacteriota</taxon>
        <taxon>Terriglobia</taxon>
        <taxon>Terriglobales</taxon>
        <taxon>Acidobacteriaceae</taxon>
        <taxon>Alloacidobacterium</taxon>
    </lineage>
</organism>
<name>A0A7G8BEP8_9BACT</name>
<keyword evidence="1" id="KW-0479">Metal-binding</keyword>
<dbReference type="PANTHER" id="PTHR35303">
    <property type="entry name" value="OS02G0197800 PROTEIN"/>
    <property type="match status" value="1"/>
</dbReference>
<dbReference type="AlphaFoldDB" id="A0A7G8BEP8"/>
<dbReference type="KEGG" id="adin:H7849_18165"/>
<protein>
    <submittedName>
        <fullName evidence="5">DUF971 domain-containing protein</fullName>
    </submittedName>
</protein>
<dbReference type="GO" id="GO:0046872">
    <property type="term" value="F:metal ion binding"/>
    <property type="evidence" value="ECO:0007669"/>
    <property type="project" value="UniProtKB-KW"/>
</dbReference>
<dbReference type="Proteomes" id="UP000515312">
    <property type="component" value="Chromosome"/>
</dbReference>
<dbReference type="RefSeq" id="WP_186741319.1">
    <property type="nucleotide sequence ID" value="NZ_CP060394.1"/>
</dbReference>
<feature type="region of interest" description="Disordered" evidence="3">
    <location>
        <begin position="72"/>
        <end position="102"/>
    </location>
</feature>
<accession>A0A7G8BEP8</accession>
<proteinExistence type="predicted"/>
<feature type="compositionally biased region" description="Basic and acidic residues" evidence="3">
    <location>
        <begin position="72"/>
        <end position="86"/>
    </location>
</feature>
<keyword evidence="2" id="KW-0408">Iron</keyword>
<evidence type="ECO:0000259" key="4">
    <source>
        <dbReference type="Pfam" id="PF06155"/>
    </source>
</evidence>
<dbReference type="EMBL" id="CP060394">
    <property type="protein sequence ID" value="QNI31018.1"/>
    <property type="molecule type" value="Genomic_DNA"/>
</dbReference>
<dbReference type="Pfam" id="PF06155">
    <property type="entry name" value="GBBH-like_N"/>
    <property type="match status" value="1"/>
</dbReference>
<evidence type="ECO:0000256" key="1">
    <source>
        <dbReference type="ARBA" id="ARBA00022723"/>
    </source>
</evidence>
<dbReference type="Gene3D" id="3.30.2020.30">
    <property type="match status" value="1"/>
</dbReference>
<evidence type="ECO:0000313" key="6">
    <source>
        <dbReference type="Proteomes" id="UP000515312"/>
    </source>
</evidence>
<dbReference type="InterPro" id="IPR010376">
    <property type="entry name" value="GBBH-like_N"/>
</dbReference>